<proteinExistence type="predicted"/>
<dbReference type="STRING" id="368408.Tpen_0528"/>
<dbReference type="GeneID" id="4601346"/>
<evidence type="ECO:0000313" key="2">
    <source>
        <dbReference type="Proteomes" id="UP000000641"/>
    </source>
</evidence>
<name>A1RXK4_THEPD</name>
<dbReference type="EnsemblBacteria" id="ABL77934">
    <property type="protein sequence ID" value="ABL77934"/>
    <property type="gene ID" value="Tpen_0528"/>
</dbReference>
<evidence type="ECO:0000313" key="1">
    <source>
        <dbReference type="EMBL" id="ABL77934.1"/>
    </source>
</evidence>
<dbReference type="Proteomes" id="UP000000641">
    <property type="component" value="Chromosome"/>
</dbReference>
<dbReference type="AlphaFoldDB" id="A1RXK4"/>
<gene>
    <name evidence="1" type="ordered locus">Tpen_0528</name>
</gene>
<organism evidence="1 2">
    <name type="scientific">Thermofilum pendens (strain DSM 2475 / Hrk 5)</name>
    <dbReference type="NCBI Taxonomy" id="368408"/>
    <lineage>
        <taxon>Archaea</taxon>
        <taxon>Thermoproteota</taxon>
        <taxon>Thermoprotei</taxon>
        <taxon>Thermofilales</taxon>
        <taxon>Thermofilaceae</taxon>
        <taxon>Thermofilum</taxon>
    </lineage>
</organism>
<reference evidence="2" key="1">
    <citation type="journal article" date="2008" name="J. Bacteriol.">
        <title>Genome sequence of Thermofilum pendens reveals an exceptional loss of biosynthetic pathways without genome reduction.</title>
        <authorList>
            <person name="Anderson I."/>
            <person name="Rodriguez J."/>
            <person name="Susanti D."/>
            <person name="Porat I."/>
            <person name="Reich C."/>
            <person name="Ulrich L.E."/>
            <person name="Elkins J.G."/>
            <person name="Mavromatis K."/>
            <person name="Lykidis A."/>
            <person name="Kim E."/>
            <person name="Thompson L.S."/>
            <person name="Nolan M."/>
            <person name="Land M."/>
            <person name="Copeland A."/>
            <person name="Lapidus A."/>
            <person name="Lucas S."/>
            <person name="Detter C."/>
            <person name="Zhulin I.B."/>
            <person name="Olsen G.J."/>
            <person name="Whitman W."/>
            <person name="Mukhopadhyay B."/>
            <person name="Bristow J."/>
            <person name="Kyrpides N."/>
        </authorList>
    </citation>
    <scope>NUCLEOTIDE SEQUENCE [LARGE SCALE GENOMIC DNA]</scope>
    <source>
        <strain evidence="2">DSM 2475 / Hrk 5</strain>
    </source>
</reference>
<dbReference type="HOGENOM" id="CLU_2695964_0_0_2"/>
<accession>A1RXK4</accession>
<sequence length="73" mass="8069">MEEREGPERRYIGKSVEAYLREQLARRLSEDPEALKLAYELLEAFATGGARGVRAVIEEKVRECGCTPAEGGG</sequence>
<protein>
    <submittedName>
        <fullName evidence="1">Uncharacterized protein</fullName>
    </submittedName>
</protein>
<dbReference type="RefSeq" id="WP_011752199.1">
    <property type="nucleotide sequence ID" value="NC_008698.1"/>
</dbReference>
<dbReference type="EMBL" id="CP000505">
    <property type="protein sequence ID" value="ABL77934.1"/>
    <property type="molecule type" value="Genomic_DNA"/>
</dbReference>
<keyword evidence="2" id="KW-1185">Reference proteome</keyword>
<dbReference type="KEGG" id="tpe:Tpen_0528"/>